<sequence>MSSSHLAFIYLLIHLSILTGLKPQSNLGYEGSTKPHSRRARTIPANIDDDITQVYLSQSAWPDCAIPRTRYLFSDPQIKDPHAPVVTDSQK</sequence>
<proteinExistence type="predicted"/>
<keyword evidence="1" id="KW-0732">Signal</keyword>
<dbReference type="Proteomes" id="UP000236161">
    <property type="component" value="Unassembled WGS sequence"/>
</dbReference>
<evidence type="ECO:0000313" key="3">
    <source>
        <dbReference type="Proteomes" id="UP000236161"/>
    </source>
</evidence>
<dbReference type="EMBL" id="KZ451883">
    <property type="protein sequence ID" value="PKA67021.1"/>
    <property type="molecule type" value="Genomic_DNA"/>
</dbReference>
<organism evidence="2 3">
    <name type="scientific">Apostasia shenzhenica</name>
    <dbReference type="NCBI Taxonomy" id="1088818"/>
    <lineage>
        <taxon>Eukaryota</taxon>
        <taxon>Viridiplantae</taxon>
        <taxon>Streptophyta</taxon>
        <taxon>Embryophyta</taxon>
        <taxon>Tracheophyta</taxon>
        <taxon>Spermatophyta</taxon>
        <taxon>Magnoliopsida</taxon>
        <taxon>Liliopsida</taxon>
        <taxon>Asparagales</taxon>
        <taxon>Orchidaceae</taxon>
        <taxon>Apostasioideae</taxon>
        <taxon>Apostasia</taxon>
    </lineage>
</organism>
<gene>
    <name evidence="2" type="ORF">AXF42_Ash004512</name>
</gene>
<evidence type="ECO:0000313" key="2">
    <source>
        <dbReference type="EMBL" id="PKA67021.1"/>
    </source>
</evidence>
<evidence type="ECO:0000256" key="1">
    <source>
        <dbReference type="SAM" id="SignalP"/>
    </source>
</evidence>
<protein>
    <submittedName>
        <fullName evidence="2">Uncharacterized protein</fullName>
    </submittedName>
</protein>
<accession>A0A2I0BGV7</accession>
<dbReference type="AlphaFoldDB" id="A0A2I0BGV7"/>
<name>A0A2I0BGV7_9ASPA</name>
<feature type="signal peptide" evidence="1">
    <location>
        <begin position="1"/>
        <end position="20"/>
    </location>
</feature>
<feature type="chain" id="PRO_5014127828" evidence="1">
    <location>
        <begin position="21"/>
        <end position="91"/>
    </location>
</feature>
<keyword evidence="3" id="KW-1185">Reference proteome</keyword>
<reference evidence="2 3" key="1">
    <citation type="journal article" date="2017" name="Nature">
        <title>The Apostasia genome and the evolution of orchids.</title>
        <authorList>
            <person name="Zhang G.Q."/>
            <person name="Liu K.W."/>
            <person name="Li Z."/>
            <person name="Lohaus R."/>
            <person name="Hsiao Y.Y."/>
            <person name="Niu S.C."/>
            <person name="Wang J.Y."/>
            <person name="Lin Y.C."/>
            <person name="Xu Q."/>
            <person name="Chen L.J."/>
            <person name="Yoshida K."/>
            <person name="Fujiwara S."/>
            <person name="Wang Z.W."/>
            <person name="Zhang Y.Q."/>
            <person name="Mitsuda N."/>
            <person name="Wang M."/>
            <person name="Liu G.H."/>
            <person name="Pecoraro L."/>
            <person name="Huang H.X."/>
            <person name="Xiao X.J."/>
            <person name="Lin M."/>
            <person name="Wu X.Y."/>
            <person name="Wu W.L."/>
            <person name="Chen Y.Y."/>
            <person name="Chang S.B."/>
            <person name="Sakamoto S."/>
            <person name="Ohme-Takagi M."/>
            <person name="Yagi M."/>
            <person name="Zeng S.J."/>
            <person name="Shen C.Y."/>
            <person name="Yeh C.M."/>
            <person name="Luo Y.B."/>
            <person name="Tsai W.C."/>
            <person name="Van de Peer Y."/>
            <person name="Liu Z.J."/>
        </authorList>
    </citation>
    <scope>NUCLEOTIDE SEQUENCE [LARGE SCALE GENOMIC DNA]</scope>
    <source>
        <strain evidence="3">cv. Shenzhen</strain>
        <tissue evidence="2">Stem</tissue>
    </source>
</reference>